<evidence type="ECO:0000313" key="7">
    <source>
        <dbReference type="Proteomes" id="UP000198517"/>
    </source>
</evidence>
<dbReference type="InterPro" id="IPR006480">
    <property type="entry name" value="Phage_holin_4_1"/>
</dbReference>
<protein>
    <submittedName>
        <fullName evidence="6">Bacteriophage holin family protein</fullName>
    </submittedName>
</protein>
<dbReference type="OrthoDB" id="1148930at2"/>
<keyword evidence="7" id="KW-1185">Reference proteome</keyword>
<comment type="subcellular location">
    <subcellularLocation>
        <location evidence="1">Membrane</location>
        <topology evidence="1">Multi-pass membrane protein</topology>
    </subcellularLocation>
</comment>
<dbReference type="Pfam" id="PF05105">
    <property type="entry name" value="Phage_holin_4_1"/>
    <property type="match status" value="1"/>
</dbReference>
<organism evidence="6 7">
    <name type="scientific">Riemerella columbipharyngis</name>
    <dbReference type="NCBI Taxonomy" id="1071918"/>
    <lineage>
        <taxon>Bacteria</taxon>
        <taxon>Pseudomonadati</taxon>
        <taxon>Bacteroidota</taxon>
        <taxon>Flavobacteriia</taxon>
        <taxon>Flavobacteriales</taxon>
        <taxon>Weeksellaceae</taxon>
        <taxon>Riemerella</taxon>
    </lineage>
</organism>
<dbReference type="Proteomes" id="UP000198517">
    <property type="component" value="Unassembled WGS sequence"/>
</dbReference>
<sequence length="161" mass="18474">MILDFLNRNFADILIQLGIVCTVWVAVLIAMIVDFIFGLRKARQLGEVRTSEGYRRSINKVVFYYSMMTFALLFDFLDVITPTVLPKPLSAIPLFSILGATALVFTEVKSVYEKGEDKLRRRVSKSAVDLMEVFLQNRDILENIANKINENKENEKEQANY</sequence>
<evidence type="ECO:0000313" key="6">
    <source>
        <dbReference type="EMBL" id="SDE81232.1"/>
    </source>
</evidence>
<feature type="transmembrane region" description="Helical" evidence="5">
    <location>
        <begin position="91"/>
        <end position="112"/>
    </location>
</feature>
<name>A0A1G7FZG2_9FLAO</name>
<evidence type="ECO:0000256" key="1">
    <source>
        <dbReference type="ARBA" id="ARBA00004141"/>
    </source>
</evidence>
<evidence type="ECO:0000256" key="4">
    <source>
        <dbReference type="ARBA" id="ARBA00023136"/>
    </source>
</evidence>
<dbReference type="AlphaFoldDB" id="A0A1G7FZG2"/>
<proteinExistence type="predicted"/>
<dbReference type="EMBL" id="FNAS01000033">
    <property type="protein sequence ID" value="SDE81232.1"/>
    <property type="molecule type" value="Genomic_DNA"/>
</dbReference>
<evidence type="ECO:0000256" key="5">
    <source>
        <dbReference type="SAM" id="Phobius"/>
    </source>
</evidence>
<gene>
    <name evidence="6" type="ORF">SAMN05421544_1335</name>
</gene>
<reference evidence="6 7" key="1">
    <citation type="submission" date="2016-10" db="EMBL/GenBank/DDBJ databases">
        <authorList>
            <person name="de Groot N.N."/>
        </authorList>
    </citation>
    <scope>NUCLEOTIDE SEQUENCE [LARGE SCALE GENOMIC DNA]</scope>
    <source>
        <strain evidence="6 7">DSM 24015</strain>
    </source>
</reference>
<evidence type="ECO:0000256" key="3">
    <source>
        <dbReference type="ARBA" id="ARBA00022989"/>
    </source>
</evidence>
<feature type="transmembrane region" description="Helical" evidence="5">
    <location>
        <begin position="61"/>
        <end position="85"/>
    </location>
</feature>
<keyword evidence="3 5" id="KW-1133">Transmembrane helix</keyword>
<feature type="transmembrane region" description="Helical" evidence="5">
    <location>
        <begin position="13"/>
        <end position="40"/>
    </location>
</feature>
<dbReference type="RefSeq" id="WP_092738123.1">
    <property type="nucleotide sequence ID" value="NZ_FNAS01000033.1"/>
</dbReference>
<keyword evidence="2 5" id="KW-0812">Transmembrane</keyword>
<keyword evidence="4 5" id="KW-0472">Membrane</keyword>
<dbReference type="STRING" id="1071918.SAMN05421544_1335"/>
<dbReference type="GO" id="GO:0016020">
    <property type="term" value="C:membrane"/>
    <property type="evidence" value="ECO:0007669"/>
    <property type="project" value="UniProtKB-SubCell"/>
</dbReference>
<accession>A0A1G7FZG2</accession>
<evidence type="ECO:0000256" key="2">
    <source>
        <dbReference type="ARBA" id="ARBA00022692"/>
    </source>
</evidence>